<sequence length="1198" mass="135090">MLSPIFLKDPVTRAANKVEYYNHHQSLNTFLLNFIELLTRLKLYTLHITLYDMAFLGMLFIGLNFALQLWCKRDIDRVANRFLALALVAMVLWIAWLLEISTFLLPFSLAFGPFIYFYVRKTTRPACRLDWKDLLHFSPVCLPLATAIGKPLLFISVGAYLYLSHRLIERFYRSLKFNEGDRYRYEWRWLDQQLTSFGIALSLWIPLTVIDYVGFHFGLNKQVYYPLYLLMIAMVIRMGILVFFRSGVDRSIEAPLLSRSSLSAGLKQKSNLLKKKIEAGLLYQDPELSVGSLAEQLGMPAHELSRIINLGLKKNFSDFINEFRVRDVMAKMHDPSYKHLTLLGIAYESGFNSKTTFNRIFKQMTGKSPAEYKKERPFSKLERFAINRPVVLHQKINRPAMFRNYLKIAWRNTVRGIAYSSINMIGLAAGLCSFIVILLYTNYELGYDKWSPELDKVYHVSLRQNEDFISNTPTSLAGFLAQEYQNAAAATMLQSSGDREALLAAGDRKIYQKDLVTVDSNFLKVFPYQLATGNPATALNAPRTAILTRDLGRKLFGSEDPMGRSIKLNDRAELVVTGILEDQPGATHLPVGMLIHDPFGRHDNTWDNYSCQTYIKLRRAENDATIETAINRLYYNARIKADGVSFENYTKAGAKTNLFVDQVPRFHNFPKHGSSNFSTVTILLVLAILLLLAGAINFSNLAIARSISRAKEVGIRKVMGAGRMPLILQFMAETSIQCLASLILAVMLLALGIPYINRSFNINIGFLQPHEMLRVVLQLISSLVGIILLSGLYPAVYLSKFNAVKVLKGSYSTGSKGTLFRNSLIVVQFMVSVFFITGIIVIKSQLSFMQNRDKGFSADQLIRVEARPEIREQGFDQARNVLLSVPGVIGVAKTTSVPGDNFGVDTSTIPFKNKGAAYRMRSVKVSTDYFQTLGVSLKKGRLFTEEVQDQQTRSAVINEAAAQKLGLPDPVGEIIAFPGCDSTPVRIVGVVKDFNVQGFESGVQPVVFTIGNHQPCLMQFGSTMLVKLDNRHVQRTIAGITQAWKKIEPAFPLRYSFVDQNFEQLFISYARLEKIITFFGLVAIMISVMGLFALTTFFTRQRTKEVGVRKVLGASVPQLAALLSRDFIYLVILAVFIITPFTWWGVQKWLQTFAYRIDISWWMFFAAGITAMLIAILTVSFQSIRAALANPADSLRSE</sequence>
<dbReference type="InterPro" id="IPR050250">
    <property type="entry name" value="Macrolide_Exporter_MacB"/>
</dbReference>
<feature type="transmembrane region" description="Helical" evidence="9">
    <location>
        <begin position="1075"/>
        <end position="1098"/>
    </location>
</feature>
<feature type="transmembrane region" description="Helical" evidence="9">
    <location>
        <begin position="83"/>
        <end position="116"/>
    </location>
</feature>
<keyword evidence="5" id="KW-0805">Transcription regulation</keyword>
<dbReference type="Pfam" id="PF02687">
    <property type="entry name" value="FtsX"/>
    <property type="match status" value="2"/>
</dbReference>
<evidence type="ECO:0000256" key="5">
    <source>
        <dbReference type="ARBA" id="ARBA00023015"/>
    </source>
</evidence>
<organism evidence="11 12">
    <name type="scientific">Mucilaginibacter gracilis</name>
    <dbReference type="NCBI Taxonomy" id="423350"/>
    <lineage>
        <taxon>Bacteria</taxon>
        <taxon>Pseudomonadati</taxon>
        <taxon>Bacteroidota</taxon>
        <taxon>Sphingobacteriia</taxon>
        <taxon>Sphingobacteriales</taxon>
        <taxon>Sphingobacteriaceae</taxon>
        <taxon>Mucilaginibacter</taxon>
    </lineage>
</organism>
<dbReference type="PANTHER" id="PTHR30572">
    <property type="entry name" value="MEMBRANE COMPONENT OF TRANSPORTER-RELATED"/>
    <property type="match status" value="1"/>
</dbReference>
<keyword evidence="2" id="KW-1003">Cell membrane</keyword>
<dbReference type="GO" id="GO:0003700">
    <property type="term" value="F:DNA-binding transcription factor activity"/>
    <property type="evidence" value="ECO:0007669"/>
    <property type="project" value="InterPro"/>
</dbReference>
<dbReference type="InterPro" id="IPR009057">
    <property type="entry name" value="Homeodomain-like_sf"/>
</dbReference>
<dbReference type="SUPFAM" id="SSF46689">
    <property type="entry name" value="Homeodomain-like"/>
    <property type="match status" value="1"/>
</dbReference>
<feature type="transmembrane region" description="Helical" evidence="9">
    <location>
        <begin position="48"/>
        <end position="71"/>
    </location>
</feature>
<dbReference type="PANTHER" id="PTHR30572:SF18">
    <property type="entry name" value="ABC-TYPE MACROLIDE FAMILY EXPORT SYSTEM PERMEASE COMPONENT 2"/>
    <property type="match status" value="1"/>
</dbReference>
<keyword evidence="3 9" id="KW-0812">Transmembrane</keyword>
<keyword evidence="4 9" id="KW-1133">Transmembrane helix</keyword>
<dbReference type="AlphaFoldDB" id="A0A495IUL5"/>
<evidence type="ECO:0000256" key="7">
    <source>
        <dbReference type="ARBA" id="ARBA00023136"/>
    </source>
</evidence>
<dbReference type="GO" id="GO:0043565">
    <property type="term" value="F:sequence-specific DNA binding"/>
    <property type="evidence" value="ECO:0007669"/>
    <property type="project" value="InterPro"/>
</dbReference>
<evidence type="ECO:0000256" key="1">
    <source>
        <dbReference type="ARBA" id="ARBA00004651"/>
    </source>
</evidence>
<keyword evidence="6" id="KW-0238">DNA-binding</keyword>
<evidence type="ECO:0000256" key="4">
    <source>
        <dbReference type="ARBA" id="ARBA00022989"/>
    </source>
</evidence>
<feature type="transmembrane region" description="Helical" evidence="9">
    <location>
        <begin position="725"/>
        <end position="756"/>
    </location>
</feature>
<feature type="transmembrane region" description="Helical" evidence="9">
    <location>
        <begin position="223"/>
        <end position="244"/>
    </location>
</feature>
<keyword evidence="8" id="KW-0804">Transcription</keyword>
<gene>
    <name evidence="11" type="ORF">BDD43_0556</name>
</gene>
<dbReference type="GO" id="GO:0022857">
    <property type="term" value="F:transmembrane transporter activity"/>
    <property type="evidence" value="ECO:0007669"/>
    <property type="project" value="TreeGrafter"/>
</dbReference>
<reference evidence="11 12" key="1">
    <citation type="submission" date="2018-10" db="EMBL/GenBank/DDBJ databases">
        <title>Genomic Encyclopedia of Archaeal and Bacterial Type Strains, Phase II (KMG-II): from individual species to whole genera.</title>
        <authorList>
            <person name="Goeker M."/>
        </authorList>
    </citation>
    <scope>NUCLEOTIDE SEQUENCE [LARGE SCALE GENOMIC DNA]</scope>
    <source>
        <strain evidence="11 12">DSM 18602</strain>
    </source>
</reference>
<evidence type="ECO:0000256" key="8">
    <source>
        <dbReference type="ARBA" id="ARBA00023163"/>
    </source>
</evidence>
<comment type="subcellular location">
    <subcellularLocation>
        <location evidence="1">Cell membrane</location>
        <topology evidence="1">Multi-pass membrane protein</topology>
    </subcellularLocation>
</comment>
<feature type="transmembrane region" description="Helical" evidence="9">
    <location>
        <begin position="417"/>
        <end position="440"/>
    </location>
</feature>
<evidence type="ECO:0000259" key="10">
    <source>
        <dbReference type="PROSITE" id="PS01124"/>
    </source>
</evidence>
<dbReference type="EMBL" id="RBKU01000001">
    <property type="protein sequence ID" value="RKR80447.1"/>
    <property type="molecule type" value="Genomic_DNA"/>
</dbReference>
<feature type="transmembrane region" description="Helical" evidence="9">
    <location>
        <begin position="1159"/>
        <end position="1181"/>
    </location>
</feature>
<dbReference type="Pfam" id="PF12704">
    <property type="entry name" value="MacB_PCD"/>
    <property type="match status" value="2"/>
</dbReference>
<comment type="caution">
    <text evidence="11">The sequence shown here is derived from an EMBL/GenBank/DDBJ whole genome shotgun (WGS) entry which is preliminary data.</text>
</comment>
<dbReference type="RefSeq" id="WP_008506599.1">
    <property type="nucleotide sequence ID" value="NZ_RBKU01000001.1"/>
</dbReference>
<dbReference type="PROSITE" id="PS00041">
    <property type="entry name" value="HTH_ARAC_FAMILY_1"/>
    <property type="match status" value="1"/>
</dbReference>
<accession>A0A495IUL5</accession>
<dbReference type="InterPro" id="IPR018062">
    <property type="entry name" value="HTH_AraC-typ_CS"/>
</dbReference>
<dbReference type="Gene3D" id="1.10.10.60">
    <property type="entry name" value="Homeodomain-like"/>
    <property type="match status" value="1"/>
</dbReference>
<evidence type="ECO:0000313" key="11">
    <source>
        <dbReference type="EMBL" id="RKR80447.1"/>
    </source>
</evidence>
<dbReference type="InterPro" id="IPR025857">
    <property type="entry name" value="MacB_PCD"/>
</dbReference>
<dbReference type="InterPro" id="IPR003838">
    <property type="entry name" value="ABC3_permease_C"/>
</dbReference>
<feature type="transmembrane region" description="Helical" evidence="9">
    <location>
        <begin position="819"/>
        <end position="842"/>
    </location>
</feature>
<evidence type="ECO:0000256" key="3">
    <source>
        <dbReference type="ARBA" id="ARBA00022692"/>
    </source>
</evidence>
<feature type="transmembrane region" description="Helical" evidence="9">
    <location>
        <begin position="136"/>
        <end position="163"/>
    </location>
</feature>
<feature type="transmembrane region" description="Helical" evidence="9">
    <location>
        <begin position="194"/>
        <end position="217"/>
    </location>
</feature>
<feature type="domain" description="HTH araC/xylS-type" evidence="10">
    <location>
        <begin position="271"/>
        <end position="375"/>
    </location>
</feature>
<proteinExistence type="predicted"/>
<keyword evidence="12" id="KW-1185">Reference proteome</keyword>
<feature type="transmembrane region" description="Helical" evidence="9">
    <location>
        <begin position="1119"/>
        <end position="1139"/>
    </location>
</feature>
<name>A0A495IUL5_9SPHI</name>
<keyword evidence="7 9" id="KW-0472">Membrane</keyword>
<dbReference type="Pfam" id="PF12833">
    <property type="entry name" value="HTH_18"/>
    <property type="match status" value="1"/>
</dbReference>
<feature type="transmembrane region" description="Helical" evidence="9">
    <location>
        <begin position="776"/>
        <end position="798"/>
    </location>
</feature>
<evidence type="ECO:0000313" key="12">
    <source>
        <dbReference type="Proteomes" id="UP000268007"/>
    </source>
</evidence>
<dbReference type="InterPro" id="IPR018060">
    <property type="entry name" value="HTH_AraC"/>
</dbReference>
<dbReference type="GO" id="GO:0005886">
    <property type="term" value="C:plasma membrane"/>
    <property type="evidence" value="ECO:0007669"/>
    <property type="project" value="UniProtKB-SubCell"/>
</dbReference>
<dbReference type="PROSITE" id="PS01124">
    <property type="entry name" value="HTH_ARAC_FAMILY_2"/>
    <property type="match status" value="1"/>
</dbReference>
<evidence type="ECO:0000256" key="2">
    <source>
        <dbReference type="ARBA" id="ARBA00022475"/>
    </source>
</evidence>
<feature type="transmembrane region" description="Helical" evidence="9">
    <location>
        <begin position="680"/>
        <end position="704"/>
    </location>
</feature>
<evidence type="ECO:0000256" key="9">
    <source>
        <dbReference type="SAM" id="Phobius"/>
    </source>
</evidence>
<evidence type="ECO:0000256" key="6">
    <source>
        <dbReference type="ARBA" id="ARBA00023125"/>
    </source>
</evidence>
<dbReference type="SMART" id="SM00342">
    <property type="entry name" value="HTH_ARAC"/>
    <property type="match status" value="1"/>
</dbReference>
<protein>
    <submittedName>
        <fullName evidence="11">ABC-type antimicrobial peptide transport system permease subunit</fullName>
    </submittedName>
</protein>
<dbReference type="Proteomes" id="UP000268007">
    <property type="component" value="Unassembled WGS sequence"/>
</dbReference>